<dbReference type="PANTHER" id="PTHR43065:SF42">
    <property type="entry name" value="TWO-COMPONENT SENSOR PPRA"/>
    <property type="match status" value="1"/>
</dbReference>
<dbReference type="Pfam" id="PF13426">
    <property type="entry name" value="PAS_9"/>
    <property type="match status" value="1"/>
</dbReference>
<evidence type="ECO:0000256" key="8">
    <source>
        <dbReference type="ARBA" id="ARBA00022840"/>
    </source>
</evidence>
<evidence type="ECO:0000259" key="13">
    <source>
        <dbReference type="PROSITE" id="PS50112"/>
    </source>
</evidence>
<dbReference type="EC" id="2.7.13.3" evidence="3"/>
<feature type="domain" description="PAS" evidence="13">
    <location>
        <begin position="244"/>
        <end position="288"/>
    </location>
</feature>
<dbReference type="InterPro" id="IPR035965">
    <property type="entry name" value="PAS-like_dom_sf"/>
</dbReference>
<evidence type="ECO:0000256" key="6">
    <source>
        <dbReference type="ARBA" id="ARBA00022741"/>
    </source>
</evidence>
<dbReference type="InterPro" id="IPR036097">
    <property type="entry name" value="HisK_dim/P_sf"/>
</dbReference>
<dbReference type="SMART" id="SM00387">
    <property type="entry name" value="HATPase_c"/>
    <property type="match status" value="1"/>
</dbReference>
<dbReference type="Gene3D" id="3.40.50.2300">
    <property type="match status" value="1"/>
</dbReference>
<keyword evidence="8" id="KW-0067">ATP-binding</keyword>
<evidence type="ECO:0000259" key="14">
    <source>
        <dbReference type="PROSITE" id="PS50113"/>
    </source>
</evidence>
<dbReference type="AlphaFoldDB" id="A0A917T4K5"/>
<evidence type="ECO:0000256" key="7">
    <source>
        <dbReference type="ARBA" id="ARBA00022777"/>
    </source>
</evidence>
<dbReference type="InterPro" id="IPR004358">
    <property type="entry name" value="Sig_transdc_His_kin-like_C"/>
</dbReference>
<dbReference type="SUPFAM" id="SSF52172">
    <property type="entry name" value="CheY-like"/>
    <property type="match status" value="1"/>
</dbReference>
<dbReference type="InterPro" id="IPR005467">
    <property type="entry name" value="His_kinase_dom"/>
</dbReference>
<proteinExistence type="predicted"/>
<dbReference type="SMART" id="SM00388">
    <property type="entry name" value="HisKA"/>
    <property type="match status" value="1"/>
</dbReference>
<keyword evidence="16" id="KW-1185">Reference proteome</keyword>
<reference evidence="15" key="1">
    <citation type="journal article" date="2014" name="Int. J. Syst. Evol. Microbiol.">
        <title>Complete genome sequence of Corynebacterium casei LMG S-19264T (=DSM 44701T), isolated from a smear-ripened cheese.</title>
        <authorList>
            <consortium name="US DOE Joint Genome Institute (JGI-PGF)"/>
            <person name="Walter F."/>
            <person name="Albersmeier A."/>
            <person name="Kalinowski J."/>
            <person name="Ruckert C."/>
        </authorList>
    </citation>
    <scope>NUCLEOTIDE SEQUENCE</scope>
    <source>
        <strain evidence="15">JCM 19831</strain>
    </source>
</reference>
<comment type="catalytic activity">
    <reaction evidence="1">
        <text>ATP + protein L-histidine = ADP + protein N-phospho-L-histidine.</text>
        <dbReference type="EC" id="2.7.13.3"/>
    </reaction>
</comment>
<dbReference type="PANTHER" id="PTHR43065">
    <property type="entry name" value="SENSOR HISTIDINE KINASE"/>
    <property type="match status" value="1"/>
</dbReference>
<dbReference type="CDD" id="cd00082">
    <property type="entry name" value="HisKA"/>
    <property type="match status" value="1"/>
</dbReference>
<dbReference type="NCBIfam" id="TIGR00229">
    <property type="entry name" value="sensory_box"/>
    <property type="match status" value="3"/>
</dbReference>
<dbReference type="InterPro" id="IPR001789">
    <property type="entry name" value="Sig_transdc_resp-reg_receiver"/>
</dbReference>
<keyword evidence="6" id="KW-0547">Nucleotide-binding</keyword>
<evidence type="ECO:0000256" key="4">
    <source>
        <dbReference type="ARBA" id="ARBA00022553"/>
    </source>
</evidence>
<protein>
    <recommendedName>
        <fullName evidence="3">histidine kinase</fullName>
        <ecNumber evidence="3">2.7.13.3</ecNumber>
    </recommendedName>
</protein>
<evidence type="ECO:0000256" key="5">
    <source>
        <dbReference type="ARBA" id="ARBA00022679"/>
    </source>
</evidence>
<dbReference type="PROSITE" id="PS50109">
    <property type="entry name" value="HIS_KIN"/>
    <property type="match status" value="1"/>
</dbReference>
<dbReference type="Gene3D" id="3.30.565.10">
    <property type="entry name" value="Histidine kinase-like ATPase, C-terminal domain"/>
    <property type="match status" value="1"/>
</dbReference>
<dbReference type="InterPro" id="IPR000700">
    <property type="entry name" value="PAS-assoc_C"/>
</dbReference>
<dbReference type="Pfam" id="PF00512">
    <property type="entry name" value="HisKA"/>
    <property type="match status" value="1"/>
</dbReference>
<dbReference type="Proteomes" id="UP000642070">
    <property type="component" value="Unassembled WGS sequence"/>
</dbReference>
<evidence type="ECO:0000259" key="12">
    <source>
        <dbReference type="PROSITE" id="PS50110"/>
    </source>
</evidence>
<reference evidence="15" key="2">
    <citation type="submission" date="2020-09" db="EMBL/GenBank/DDBJ databases">
        <authorList>
            <person name="Sun Q."/>
            <person name="Ohkuma M."/>
        </authorList>
    </citation>
    <scope>NUCLEOTIDE SEQUENCE</scope>
    <source>
        <strain evidence="15">JCM 19831</strain>
    </source>
</reference>
<evidence type="ECO:0000256" key="9">
    <source>
        <dbReference type="ARBA" id="ARBA00023012"/>
    </source>
</evidence>
<dbReference type="SUPFAM" id="SSF47384">
    <property type="entry name" value="Homodimeric domain of signal transducing histidine kinase"/>
    <property type="match status" value="1"/>
</dbReference>
<dbReference type="SMART" id="SM00091">
    <property type="entry name" value="PAS"/>
    <property type="match status" value="3"/>
</dbReference>
<evidence type="ECO:0000256" key="10">
    <source>
        <dbReference type="PROSITE-ProRule" id="PRU00169"/>
    </source>
</evidence>
<dbReference type="Pfam" id="PF00989">
    <property type="entry name" value="PAS"/>
    <property type="match status" value="2"/>
</dbReference>
<dbReference type="Gene3D" id="1.10.287.130">
    <property type="match status" value="1"/>
</dbReference>
<name>A0A917T4K5_9ACTN</name>
<dbReference type="InterPro" id="IPR011006">
    <property type="entry name" value="CheY-like_superfamily"/>
</dbReference>
<organism evidence="15 16">
    <name type="scientific">Dactylosporangium sucinum</name>
    <dbReference type="NCBI Taxonomy" id="1424081"/>
    <lineage>
        <taxon>Bacteria</taxon>
        <taxon>Bacillati</taxon>
        <taxon>Actinomycetota</taxon>
        <taxon>Actinomycetes</taxon>
        <taxon>Micromonosporales</taxon>
        <taxon>Micromonosporaceae</taxon>
        <taxon>Dactylosporangium</taxon>
    </lineage>
</organism>
<gene>
    <name evidence="15" type="ORF">GCM10007977_008410</name>
</gene>
<evidence type="ECO:0000313" key="15">
    <source>
        <dbReference type="EMBL" id="GGM09608.1"/>
    </source>
</evidence>
<dbReference type="SUPFAM" id="SSF55785">
    <property type="entry name" value="PYP-like sensor domain (PAS domain)"/>
    <property type="match status" value="3"/>
</dbReference>
<dbReference type="RefSeq" id="WP_229834152.1">
    <property type="nucleotide sequence ID" value="NZ_BMPI01000003.1"/>
</dbReference>
<feature type="domain" description="Response regulatory" evidence="12">
    <location>
        <begin position="609"/>
        <end position="725"/>
    </location>
</feature>
<dbReference type="PROSITE" id="PS50113">
    <property type="entry name" value="PAC"/>
    <property type="match status" value="1"/>
</dbReference>
<keyword evidence="4 10" id="KW-0597">Phosphoprotein</keyword>
<dbReference type="CDD" id="cd00130">
    <property type="entry name" value="PAS"/>
    <property type="match status" value="3"/>
</dbReference>
<dbReference type="InterPro" id="IPR013767">
    <property type="entry name" value="PAS_fold"/>
</dbReference>
<evidence type="ECO:0000256" key="2">
    <source>
        <dbReference type="ARBA" id="ARBA00004236"/>
    </source>
</evidence>
<evidence type="ECO:0000256" key="1">
    <source>
        <dbReference type="ARBA" id="ARBA00000085"/>
    </source>
</evidence>
<dbReference type="SMART" id="SM00448">
    <property type="entry name" value="REC"/>
    <property type="match status" value="1"/>
</dbReference>
<accession>A0A917T4K5</accession>
<comment type="subcellular location">
    <subcellularLocation>
        <location evidence="2">Cell membrane</location>
    </subcellularLocation>
</comment>
<dbReference type="SUPFAM" id="SSF55874">
    <property type="entry name" value="ATPase domain of HSP90 chaperone/DNA topoisomerase II/histidine kinase"/>
    <property type="match status" value="1"/>
</dbReference>
<dbReference type="GO" id="GO:0006355">
    <property type="term" value="P:regulation of DNA-templated transcription"/>
    <property type="evidence" value="ECO:0007669"/>
    <property type="project" value="InterPro"/>
</dbReference>
<feature type="domain" description="Histidine kinase" evidence="11">
    <location>
        <begin position="382"/>
        <end position="589"/>
    </location>
</feature>
<dbReference type="InterPro" id="IPR003661">
    <property type="entry name" value="HisK_dim/P_dom"/>
</dbReference>
<dbReference type="Pfam" id="PF00072">
    <property type="entry name" value="Response_reg"/>
    <property type="match status" value="1"/>
</dbReference>
<feature type="domain" description="PAC" evidence="14">
    <location>
        <begin position="198"/>
        <end position="250"/>
    </location>
</feature>
<keyword evidence="5" id="KW-0808">Transferase</keyword>
<feature type="modified residue" description="4-aspartylphosphate" evidence="10">
    <location>
        <position position="660"/>
    </location>
</feature>
<dbReference type="PROSITE" id="PS50110">
    <property type="entry name" value="RESPONSE_REGULATORY"/>
    <property type="match status" value="1"/>
</dbReference>
<evidence type="ECO:0000256" key="3">
    <source>
        <dbReference type="ARBA" id="ARBA00012438"/>
    </source>
</evidence>
<feature type="domain" description="PAS" evidence="13">
    <location>
        <begin position="125"/>
        <end position="194"/>
    </location>
</feature>
<dbReference type="PRINTS" id="PR00344">
    <property type="entry name" value="BCTRLSENSOR"/>
</dbReference>
<evidence type="ECO:0000313" key="16">
    <source>
        <dbReference type="Proteomes" id="UP000642070"/>
    </source>
</evidence>
<dbReference type="InterPro" id="IPR036890">
    <property type="entry name" value="HATPase_C_sf"/>
</dbReference>
<dbReference type="InterPro" id="IPR003594">
    <property type="entry name" value="HATPase_dom"/>
</dbReference>
<dbReference type="PROSITE" id="PS50112">
    <property type="entry name" value="PAS"/>
    <property type="match status" value="2"/>
</dbReference>
<dbReference type="GO" id="GO:0005524">
    <property type="term" value="F:ATP binding"/>
    <property type="evidence" value="ECO:0007669"/>
    <property type="project" value="UniProtKB-KW"/>
</dbReference>
<dbReference type="GO" id="GO:0005886">
    <property type="term" value="C:plasma membrane"/>
    <property type="evidence" value="ECO:0007669"/>
    <property type="project" value="UniProtKB-SubCell"/>
</dbReference>
<comment type="caution">
    <text evidence="15">The sequence shown here is derived from an EMBL/GenBank/DDBJ whole genome shotgun (WGS) entry which is preliminary data.</text>
</comment>
<dbReference type="GO" id="GO:0000155">
    <property type="term" value="F:phosphorelay sensor kinase activity"/>
    <property type="evidence" value="ECO:0007669"/>
    <property type="project" value="InterPro"/>
</dbReference>
<keyword evidence="9" id="KW-0902">Two-component regulatory system</keyword>
<keyword evidence="7 15" id="KW-0418">Kinase</keyword>
<dbReference type="InterPro" id="IPR000014">
    <property type="entry name" value="PAS"/>
</dbReference>
<dbReference type="EMBL" id="BMPI01000003">
    <property type="protein sequence ID" value="GGM09608.1"/>
    <property type="molecule type" value="Genomic_DNA"/>
</dbReference>
<sequence length="728" mass="78386">MQWTERLACDLLEVSPDAIVVTREDGRIMLANAAARRLFDREDGPFVGEPADVLVPPELRPLTPRVLAYLDGPHPPQRTGQPLSMIRRDGSQFQADVTLSIVQGEDGRYLVTTIRDANATGADPAQVVLASIVQSSHDAIVTTDLDGNVLSWNPGAERLYGLTAGEMIGRSKDRIIPPDRRPDEAEIREIVAAGGRIDPYRTRRLRRDGEVFTVSMLVSPLTSPDGMTVGVTTITRDISERERAEAKMQAVLDAAPDPLIGFDDADRIVLANTQAERLFGLDRHDLMGMPLRQILPGGPEGAPVPDAPSGWDGPVALRRDGSLVPVDIALGTARTEDGPITLAGIRNVTERLAALAEQDRLRAEARLQRTQRMESLGQLAGGVAHDFNNLLAVILNYAEFIVEDGADTPFALDAEQILRAGRRGSELTHQLLAFARREVIRPKPLDVNRVVSEVHQMLTRSLGEHIALDLDLADRLPSVVADPGQLEQVLVNLAVNARDAMPSGGVLTIDTGLVHDHVRIRVSDTGSGMPREVMDKAFEPFFTTKPSGEGTGLGLATVYGIVVQAGGTVKLYSEPGLGTTITIMLPASDAEPHTGEPARPPRPAARGETVLVAEDEPALREVTTRILRRGGYTVLAAADGVAALQVAADHSGPIDLLLTDVVMPGMLGRVLAERLQRTRPATRVLFMSGYAQPVLTSNGILDPGVHLLEKPFTGTDLLNAVGEQLARL</sequence>
<dbReference type="Gene3D" id="3.30.450.20">
    <property type="entry name" value="PAS domain"/>
    <property type="match status" value="3"/>
</dbReference>
<evidence type="ECO:0000259" key="11">
    <source>
        <dbReference type="PROSITE" id="PS50109"/>
    </source>
</evidence>
<dbReference type="Pfam" id="PF02518">
    <property type="entry name" value="HATPase_c"/>
    <property type="match status" value="1"/>
</dbReference>